<dbReference type="STRING" id="690879.TSACC_21123"/>
<gene>
    <name evidence="1" type="ORF">TSACC_21123</name>
</gene>
<evidence type="ECO:0000313" key="2">
    <source>
        <dbReference type="Proteomes" id="UP000076023"/>
    </source>
</evidence>
<dbReference type="InParanoid" id="A0A146G5P2"/>
<accession>A0A146G5P2</accession>
<dbReference type="OrthoDB" id="1358056at2"/>
<dbReference type="RefSeq" id="WP_075078539.1">
    <property type="nucleotide sequence ID" value="NZ_BDCO01000002.1"/>
</dbReference>
<name>A0A146G5P2_TERSA</name>
<reference evidence="2" key="1">
    <citation type="journal article" date="2017" name="Genome Announc.">
        <title>Draft Genome Sequence of Terrimicrobium sacchariphilum NM-5T, a Facultative Anaerobic Soil Bacterium of the Class Spartobacteria.</title>
        <authorList>
            <person name="Qiu Y.L."/>
            <person name="Tourlousse D.M."/>
            <person name="Matsuura N."/>
            <person name="Ohashi A."/>
            <person name="Sekiguchi Y."/>
        </authorList>
    </citation>
    <scope>NUCLEOTIDE SEQUENCE [LARGE SCALE GENOMIC DNA]</scope>
    <source>
        <strain evidence="2">NM-5</strain>
    </source>
</reference>
<dbReference type="AlphaFoldDB" id="A0A146G5P2"/>
<dbReference type="EMBL" id="BDCO01000002">
    <property type="protein sequence ID" value="GAT32722.1"/>
    <property type="molecule type" value="Genomic_DNA"/>
</dbReference>
<dbReference type="Proteomes" id="UP000076023">
    <property type="component" value="Unassembled WGS sequence"/>
</dbReference>
<sequence>MPSVLFHASGKDFDIRSLDDTGLNPYRVYQVGERARSGRRGFVYEDSGFSIDLGPDDKEDLNTQIEASSAFLGMHGSTISQLTGLDEMRFDFGYIPRKGKDGLQIMIQCDYFPAEFLRECGNLGIGIELSLYLVSESGEEAAPTSA</sequence>
<protein>
    <submittedName>
        <fullName evidence="1">Uncharacterized protein</fullName>
    </submittedName>
</protein>
<evidence type="ECO:0000313" key="1">
    <source>
        <dbReference type="EMBL" id="GAT32722.1"/>
    </source>
</evidence>
<comment type="caution">
    <text evidence="1">The sequence shown here is derived from an EMBL/GenBank/DDBJ whole genome shotgun (WGS) entry which is preliminary data.</text>
</comment>
<keyword evidence="2" id="KW-1185">Reference proteome</keyword>
<organism evidence="1 2">
    <name type="scientific">Terrimicrobium sacchariphilum</name>
    <dbReference type="NCBI Taxonomy" id="690879"/>
    <lineage>
        <taxon>Bacteria</taxon>
        <taxon>Pseudomonadati</taxon>
        <taxon>Verrucomicrobiota</taxon>
        <taxon>Terrimicrobiia</taxon>
        <taxon>Terrimicrobiales</taxon>
        <taxon>Terrimicrobiaceae</taxon>
        <taxon>Terrimicrobium</taxon>
    </lineage>
</organism>
<proteinExistence type="predicted"/>